<dbReference type="EMBL" id="MT479165">
    <property type="protein sequence ID" value="QPF23617.1"/>
    <property type="molecule type" value="Genomic_DNA"/>
</dbReference>
<evidence type="ECO:0000313" key="2">
    <source>
        <dbReference type="EMBL" id="QPF23617.1"/>
    </source>
</evidence>
<sequence>MEGIIKFLSLFCIHFDSNTPDFIILAGYFLILSVFILLNVVNIMIYLLSIYIVSNEKILNKIPRKYMFIHKLLIYYKNIRVVYIISEFILLLICLFIMIWVTYSLVSFYIHLK</sequence>
<accession>A0A7S8WV07</accession>
<feature type="transmembrane region" description="Helical" evidence="1">
    <location>
        <begin position="25"/>
        <end position="53"/>
    </location>
</feature>
<proteinExistence type="predicted"/>
<keyword evidence="1" id="KW-1133">Transmembrane helix</keyword>
<dbReference type="RefSeq" id="YP_010044376.1">
    <property type="nucleotide sequence ID" value="NC_054271.1"/>
</dbReference>
<keyword evidence="2" id="KW-0496">Mitochondrion</keyword>
<keyword evidence="1" id="KW-0812">Transmembrane</keyword>
<reference evidence="2" key="1">
    <citation type="journal article" name="Sci. Rep.">
        <title>Comparative mitochondrial genome analysis reveals intron dynamics and gene rearrangements in two Trametes species.</title>
        <authorList>
            <person name="Chen C."/>
            <person name="Li Q."/>
            <person name="Fu R."/>
            <person name="Wang J."/>
            <person name="Deng G."/>
            <person name="Chen X."/>
            <person name="Lu D."/>
        </authorList>
    </citation>
    <scope>NUCLEOTIDE SEQUENCE</scope>
</reference>
<protein>
    <recommendedName>
        <fullName evidence="3">G-protein coupled receptors family 1 profile domain-containing protein</fullName>
    </recommendedName>
</protein>
<dbReference type="AlphaFoldDB" id="A0A7S8WV07"/>
<gene>
    <name evidence="2" type="primary">orf113</name>
</gene>
<feature type="transmembrane region" description="Helical" evidence="1">
    <location>
        <begin position="81"/>
        <end position="103"/>
    </location>
</feature>
<dbReference type="GeneID" id="63652968"/>
<organism evidence="2">
    <name type="scientific">Trametes versicolor</name>
    <name type="common">White-rot fungus</name>
    <name type="synonym">Coriolus versicolor</name>
    <dbReference type="NCBI Taxonomy" id="5325"/>
    <lineage>
        <taxon>Eukaryota</taxon>
        <taxon>Fungi</taxon>
        <taxon>Dikarya</taxon>
        <taxon>Basidiomycota</taxon>
        <taxon>Agaricomycotina</taxon>
        <taxon>Agaricomycetes</taxon>
        <taxon>Polyporales</taxon>
        <taxon>Polyporaceae</taxon>
        <taxon>Trametes</taxon>
    </lineage>
</organism>
<evidence type="ECO:0008006" key="3">
    <source>
        <dbReference type="Google" id="ProtNLM"/>
    </source>
</evidence>
<evidence type="ECO:0000256" key="1">
    <source>
        <dbReference type="SAM" id="Phobius"/>
    </source>
</evidence>
<name>A0A7S8WV07_TRAVE</name>
<geneLocation type="mitochondrion" evidence="2"/>
<keyword evidence="1" id="KW-0472">Membrane</keyword>